<dbReference type="Proteomes" id="UP000036403">
    <property type="component" value="Unassembled WGS sequence"/>
</dbReference>
<sequence>MEDLTARIQLGAHQAVAAGLALGNEVQRNRLMSMRFLHRSRLHDAKHRPHRMGDGASLGKMDIAQQNTDPIPFGRLRSRHHLRQLLLHLYGWIM</sequence>
<feature type="non-terminal residue" evidence="2">
    <location>
        <position position="94"/>
    </location>
</feature>
<accession>A0A0J7ML22</accession>
<feature type="region of interest" description="Disordered" evidence="1">
    <location>
        <begin position="42"/>
        <end position="61"/>
    </location>
</feature>
<keyword evidence="3" id="KW-1185">Reference proteome</keyword>
<dbReference type="PaxDb" id="67767-A0A0J7ML22"/>
<keyword evidence="2" id="KW-0675">Receptor</keyword>
<organism evidence="2 3">
    <name type="scientific">Lasius niger</name>
    <name type="common">Black garden ant</name>
    <dbReference type="NCBI Taxonomy" id="67767"/>
    <lineage>
        <taxon>Eukaryota</taxon>
        <taxon>Metazoa</taxon>
        <taxon>Ecdysozoa</taxon>
        <taxon>Arthropoda</taxon>
        <taxon>Hexapoda</taxon>
        <taxon>Insecta</taxon>
        <taxon>Pterygota</taxon>
        <taxon>Neoptera</taxon>
        <taxon>Endopterygota</taxon>
        <taxon>Hymenoptera</taxon>
        <taxon>Apocrita</taxon>
        <taxon>Aculeata</taxon>
        <taxon>Formicoidea</taxon>
        <taxon>Formicidae</taxon>
        <taxon>Formicinae</taxon>
        <taxon>Lasius</taxon>
        <taxon>Lasius</taxon>
    </lineage>
</organism>
<dbReference type="AlphaFoldDB" id="A0A0J7ML22"/>
<reference evidence="2 3" key="1">
    <citation type="submission" date="2015-04" db="EMBL/GenBank/DDBJ databases">
        <title>Lasius niger genome sequencing.</title>
        <authorList>
            <person name="Konorov E.A."/>
            <person name="Nikitin M.A."/>
            <person name="Kirill M.V."/>
            <person name="Chang P."/>
        </authorList>
    </citation>
    <scope>NUCLEOTIDE SEQUENCE [LARGE SCALE GENOMIC DNA]</scope>
    <source>
        <tissue evidence="2">Whole</tissue>
    </source>
</reference>
<evidence type="ECO:0000313" key="2">
    <source>
        <dbReference type="EMBL" id="KMQ81350.1"/>
    </source>
</evidence>
<protein>
    <submittedName>
        <fullName evidence="2">Toll-like receptor 13-like protein</fullName>
    </submittedName>
</protein>
<gene>
    <name evidence="2" type="ORF">RF55_26625</name>
</gene>
<dbReference type="EMBL" id="LBMM01036509">
    <property type="protein sequence ID" value="KMQ81350.1"/>
    <property type="molecule type" value="Genomic_DNA"/>
</dbReference>
<evidence type="ECO:0000313" key="3">
    <source>
        <dbReference type="Proteomes" id="UP000036403"/>
    </source>
</evidence>
<proteinExistence type="predicted"/>
<comment type="caution">
    <text evidence="2">The sequence shown here is derived from an EMBL/GenBank/DDBJ whole genome shotgun (WGS) entry which is preliminary data.</text>
</comment>
<name>A0A0J7ML22_LASNI</name>
<evidence type="ECO:0000256" key="1">
    <source>
        <dbReference type="SAM" id="MobiDB-lite"/>
    </source>
</evidence>